<evidence type="ECO:0000259" key="5">
    <source>
        <dbReference type="Pfam" id="PF25469"/>
    </source>
</evidence>
<dbReference type="Gene3D" id="3.40.50.300">
    <property type="entry name" value="P-loop containing nucleotide triphosphate hydrolases"/>
    <property type="match status" value="1"/>
</dbReference>
<keyword evidence="2" id="KW-0677">Repeat</keyword>
<dbReference type="Pfam" id="PF00400">
    <property type="entry name" value="WD40"/>
    <property type="match status" value="9"/>
</dbReference>
<dbReference type="InterPro" id="IPR052752">
    <property type="entry name" value="NACHT-WD_repeat"/>
</dbReference>
<feature type="repeat" description="WD" evidence="3">
    <location>
        <begin position="1193"/>
        <end position="1234"/>
    </location>
</feature>
<feature type="compositionally biased region" description="Low complexity" evidence="4">
    <location>
        <begin position="1501"/>
        <end position="1510"/>
    </location>
</feature>
<dbReference type="InterPro" id="IPR011047">
    <property type="entry name" value="Quinoprotein_ADH-like_sf"/>
</dbReference>
<feature type="repeat" description="WD" evidence="3">
    <location>
        <begin position="900"/>
        <end position="941"/>
    </location>
</feature>
<name>A0A914DAI3_9BILA</name>
<feature type="repeat" description="WD" evidence="3">
    <location>
        <begin position="1150"/>
        <end position="1184"/>
    </location>
</feature>
<dbReference type="Pfam" id="PF25469">
    <property type="entry name" value="WHD_NWD1"/>
    <property type="match status" value="1"/>
</dbReference>
<keyword evidence="1 3" id="KW-0853">WD repeat</keyword>
<reference evidence="7" key="1">
    <citation type="submission" date="2022-11" db="UniProtKB">
        <authorList>
            <consortium name="WormBaseParasite"/>
        </authorList>
    </citation>
    <scope>IDENTIFICATION</scope>
</reference>
<feature type="repeat" description="WD" evidence="3">
    <location>
        <begin position="984"/>
        <end position="1025"/>
    </location>
</feature>
<dbReference type="SUPFAM" id="SSF50998">
    <property type="entry name" value="Quinoprotein alcohol dehydrogenase-like"/>
    <property type="match status" value="1"/>
</dbReference>
<feature type="repeat" description="WD" evidence="3">
    <location>
        <begin position="1328"/>
        <end position="1366"/>
    </location>
</feature>
<dbReference type="PROSITE" id="PS50082">
    <property type="entry name" value="WD_REPEATS_2"/>
    <property type="match status" value="5"/>
</dbReference>
<protein>
    <recommendedName>
        <fullName evidence="5">NWD1/2-like winged helix-turn-helix domain-containing protein</fullName>
    </recommendedName>
</protein>
<dbReference type="InterPro" id="IPR027417">
    <property type="entry name" value="P-loop_NTPase"/>
</dbReference>
<dbReference type="InterPro" id="IPR001680">
    <property type="entry name" value="WD40_rpt"/>
</dbReference>
<dbReference type="SUPFAM" id="SSF52540">
    <property type="entry name" value="P-loop containing nucleoside triphosphate hydrolases"/>
    <property type="match status" value="1"/>
</dbReference>
<dbReference type="PANTHER" id="PTHR19871:SF38">
    <property type="entry name" value="PROTEIN QUI-1"/>
    <property type="match status" value="1"/>
</dbReference>
<proteinExistence type="predicted"/>
<dbReference type="Gene3D" id="2.130.10.10">
    <property type="entry name" value="YVTN repeat-like/Quinoprotein amine dehydrogenase"/>
    <property type="match status" value="4"/>
</dbReference>
<dbReference type="InterPro" id="IPR036322">
    <property type="entry name" value="WD40_repeat_dom_sf"/>
</dbReference>
<dbReference type="SMART" id="SM00320">
    <property type="entry name" value="WD40"/>
    <property type="match status" value="12"/>
</dbReference>
<sequence>MNRKKSTQALLAAPLLTANESHVDSGKMENNARTLVLVFPSLEEFAIEREAIRKHVIPEIQQFCCGRDIDLECISFFEDSIDYTQFRYLLELAKQPNVTVLCFVGDKYGDSALPLELRTEEYNGIRAAALELSKDVKLLEKHYVIEKTRDKTEYRLRGPFPDVETINRLKEVVQKGVKRAHDDGTIHQINEDRHARFFYSFLEEVVSNLLENSSNHLFATRRFNGYSSAGIPNKWVDTKEFYEKVSALKNRISVKAGEKNSLPFILDMQNTDPAKWFKTKDADKYEQQLITKINERLKDLLNLPAHTISYHYYSASPMELAQREHSTATKFASDISAKFWSSREGLDRKIEELVSKIEQQSESVYFQLYGGTGCGKTVLLTRLYEMLEKKEKFHVLIRYATLTDSSLFANELLRNVFLKVCDLARTNPVGMMGSFHMGSILSNLKTLTETLDKPVIVLIDDIHLLKFGKSLSRLEKPLKKLFPKLSFIFTANSQTPLSCFPGPEFIEIPNLNREQVLDILKKQNQDNLGADQGGTLRQQIKKAGSNIILHEIQYEDLLEGYTEPSPDFDSRLARIENELGAENVKIVCQLLCCLPYGITSLELVDGFRLLKRLPSGSGDESSDFLSPLPYLILRRLGRAIIPVFTDNRKVWIFRHALVAQSFRQRYLPSTVEVRLANETLGDLLGSMPSSEDETDPVASNLVFPHPLNKEHGAVNLRRARFHWYFLLHAGKIEELKMSCLICFDYVEAIFRGCGLARLLSIFEETSQQILDHDILVLFEQILLPSIVTLIRDKDQFVSELINRLRYTRAKNSAHLNGMVEQAMLWADIYNKGPLLVPLTCWISPPKMKQVVSFTIAQWKSSKTVIQPTPNHQHLLIAGNDLAPGQIYMYHIASQLLVKTFSGHTDRVSSISTSHDSLFFASTSYDGTIRLWSFQQADSVKLLKPTSARIYCSLISSDDKWLVTGGADSTARVISLDNGNVLRAFREHTGPVVALQLSSNNELLITGSGDFVVNVYDIVSSQIVVKMSGLMAPVTCLAITSNDAFLAVACEDETLKVFSMVSSQELHELSGHEGRINALAASNDDCHLFAATKGRVTCYDIHNGQLLEFLECANPAAVTSLKITDDNSFVLAACQDRVHIWHMNSMENHGIENNKSTLSCIRMAPDEKGAACGTEDGILAFWDLEICQCLWTTSQQKSGRVTTVDFTADSMHVLSGSAQGTISLWEASNGTLVKTFNVHDDEVRAICCFSDGTRVVSCDKSDVTHIWSLSYLEEMNQVEILSSVSGIRAPMFLRINDSMLIGHSSKSPKEMNIWAIAENKLTVKTKVYHNEEILCCSVNRSGTTLVTGSLDQSLKTWQIDTGFLTQVLVGHEDVVNCCCVSDDGKMVASAGRDKIIVWATATGTILRSIVTKAIVCAVEITQDNTVIVAADESGWIEAYNSETSRLMSSFHTHRKITDLRISSDANRILAKLAGTAQLPILCLHNTPALRSERHQRMNRIQSASSSTSNFSEEQRQEQLQRQEENATTSNDTSTAVTTTTPVPNPNGSAIAEPPENKTSPKPSVTFSTETKTIPEVETNSSSQPSQPSKPNPIKKSSMCLML</sequence>
<feature type="compositionally biased region" description="Polar residues" evidence="4">
    <location>
        <begin position="1555"/>
        <end position="1570"/>
    </location>
</feature>
<feature type="region of interest" description="Disordered" evidence="4">
    <location>
        <begin position="1492"/>
        <end position="1601"/>
    </location>
</feature>
<evidence type="ECO:0000313" key="6">
    <source>
        <dbReference type="Proteomes" id="UP000887540"/>
    </source>
</evidence>
<evidence type="ECO:0000313" key="7">
    <source>
        <dbReference type="WBParaSite" id="ACRNAN_scaffold2225.g11197.t1"/>
    </source>
</evidence>
<evidence type="ECO:0000256" key="1">
    <source>
        <dbReference type="ARBA" id="ARBA00022574"/>
    </source>
</evidence>
<dbReference type="WBParaSite" id="ACRNAN_scaffold2225.g11197.t1">
    <property type="protein sequence ID" value="ACRNAN_scaffold2225.g11197.t1"/>
    <property type="gene ID" value="ACRNAN_scaffold2225.g11197"/>
</dbReference>
<dbReference type="SUPFAM" id="SSF50978">
    <property type="entry name" value="WD40 repeat-like"/>
    <property type="match status" value="1"/>
</dbReference>
<dbReference type="InterPro" id="IPR015943">
    <property type="entry name" value="WD40/YVTN_repeat-like_dom_sf"/>
</dbReference>
<organism evidence="6 7">
    <name type="scientific">Acrobeloides nanus</name>
    <dbReference type="NCBI Taxonomy" id="290746"/>
    <lineage>
        <taxon>Eukaryota</taxon>
        <taxon>Metazoa</taxon>
        <taxon>Ecdysozoa</taxon>
        <taxon>Nematoda</taxon>
        <taxon>Chromadorea</taxon>
        <taxon>Rhabditida</taxon>
        <taxon>Tylenchina</taxon>
        <taxon>Cephalobomorpha</taxon>
        <taxon>Cephaloboidea</taxon>
        <taxon>Cephalobidae</taxon>
        <taxon>Acrobeloides</taxon>
    </lineage>
</organism>
<feature type="domain" description="NWD1/2-like winged helix-turn-helix" evidence="5">
    <location>
        <begin position="557"/>
        <end position="673"/>
    </location>
</feature>
<dbReference type="PANTHER" id="PTHR19871">
    <property type="entry name" value="BETA TRANSDUCIN-RELATED PROTEIN"/>
    <property type="match status" value="1"/>
</dbReference>
<feature type="compositionally biased region" description="Low complexity" evidence="4">
    <location>
        <begin position="1524"/>
        <end position="1540"/>
    </location>
</feature>
<evidence type="ECO:0000256" key="4">
    <source>
        <dbReference type="SAM" id="MobiDB-lite"/>
    </source>
</evidence>
<keyword evidence="6" id="KW-1185">Reference proteome</keyword>
<evidence type="ECO:0000256" key="2">
    <source>
        <dbReference type="ARBA" id="ARBA00022737"/>
    </source>
</evidence>
<accession>A0A914DAI3</accession>
<dbReference type="PROSITE" id="PS50294">
    <property type="entry name" value="WD_REPEATS_REGION"/>
    <property type="match status" value="2"/>
</dbReference>
<dbReference type="CDD" id="cd00200">
    <property type="entry name" value="WD40"/>
    <property type="match status" value="2"/>
</dbReference>
<dbReference type="Proteomes" id="UP000887540">
    <property type="component" value="Unplaced"/>
</dbReference>
<evidence type="ECO:0000256" key="3">
    <source>
        <dbReference type="PROSITE-ProRule" id="PRU00221"/>
    </source>
</evidence>
<dbReference type="InterPro" id="IPR057588">
    <property type="entry name" value="NWD1/2-like_WH"/>
</dbReference>
<feature type="compositionally biased region" description="Basic and acidic residues" evidence="4">
    <location>
        <begin position="1511"/>
        <end position="1523"/>
    </location>
</feature>
<feature type="compositionally biased region" description="Low complexity" evidence="4">
    <location>
        <begin position="1578"/>
        <end position="1601"/>
    </location>
</feature>